<dbReference type="PROSITE" id="PS50943">
    <property type="entry name" value="HTH_CROC1"/>
    <property type="match status" value="1"/>
</dbReference>
<dbReference type="CDD" id="cd00093">
    <property type="entry name" value="HTH_XRE"/>
    <property type="match status" value="1"/>
</dbReference>
<keyword evidence="2" id="KW-0238">DNA-binding</keyword>
<dbReference type="SUPFAM" id="SSF51182">
    <property type="entry name" value="RmlC-like cupins"/>
    <property type="match status" value="1"/>
</dbReference>
<comment type="caution">
    <text evidence="5">The sequence shown here is derived from an EMBL/GenBank/DDBJ whole genome shotgun (WGS) entry which is preliminary data.</text>
</comment>
<dbReference type="InterPro" id="IPR010982">
    <property type="entry name" value="Lambda_DNA-bd_dom_sf"/>
</dbReference>
<dbReference type="PANTHER" id="PTHR46797">
    <property type="entry name" value="HTH-TYPE TRANSCRIPTIONAL REGULATOR"/>
    <property type="match status" value="1"/>
</dbReference>
<dbReference type="InterPro" id="IPR014710">
    <property type="entry name" value="RmlC-like_jellyroll"/>
</dbReference>
<sequence length="183" mass="20847">MEDLNMVIGENLNRIRSNKKMSLDEVSNLTGVSKSMLGQIENGKTNPTVSTLWKISTGLKVPFSSFIEKQFCDYEIVDASKISHISENSDKMRIYPVFPYDSKKNFEILVIDLDKGCTHESPKHDEGVEEYILVTEGALKMTLYDKEVVLEKGCCIRFTANVEHTYENFGDLKCTFHNIIVYS</sequence>
<protein>
    <submittedName>
        <fullName evidence="5">Transcriptional regulator with XRE-family HTH domain</fullName>
    </submittedName>
</protein>
<evidence type="ECO:0000256" key="3">
    <source>
        <dbReference type="ARBA" id="ARBA00023163"/>
    </source>
</evidence>
<dbReference type="SUPFAM" id="SSF47413">
    <property type="entry name" value="lambda repressor-like DNA-binding domains"/>
    <property type="match status" value="1"/>
</dbReference>
<organism evidence="5 6">
    <name type="scientific">Metaclostridioides mangenotii</name>
    <dbReference type="NCBI Taxonomy" id="1540"/>
    <lineage>
        <taxon>Bacteria</taxon>
        <taxon>Bacillati</taxon>
        <taxon>Bacillota</taxon>
        <taxon>Clostridia</taxon>
        <taxon>Peptostreptococcales</taxon>
        <taxon>Peptostreptococcaceae</taxon>
        <taxon>Metaclostridioides</taxon>
    </lineage>
</organism>
<dbReference type="InterPro" id="IPR050807">
    <property type="entry name" value="TransReg_Diox_bact_type"/>
</dbReference>
<keyword evidence="6" id="KW-1185">Reference proteome</keyword>
<dbReference type="Proteomes" id="UP000767291">
    <property type="component" value="Unassembled WGS sequence"/>
</dbReference>
<evidence type="ECO:0000259" key="4">
    <source>
        <dbReference type="PROSITE" id="PS50943"/>
    </source>
</evidence>
<dbReference type="InterPro" id="IPR001387">
    <property type="entry name" value="Cro/C1-type_HTH"/>
</dbReference>
<accession>A0ABS4EDS0</accession>
<dbReference type="RefSeq" id="WP_209457435.1">
    <property type="nucleotide sequence ID" value="NZ_BAAACS010000016.1"/>
</dbReference>
<name>A0ABS4EDS0_9FIRM</name>
<evidence type="ECO:0000256" key="2">
    <source>
        <dbReference type="ARBA" id="ARBA00023125"/>
    </source>
</evidence>
<evidence type="ECO:0000313" key="5">
    <source>
        <dbReference type="EMBL" id="MBP1856082.1"/>
    </source>
</evidence>
<keyword evidence="3" id="KW-0804">Transcription</keyword>
<dbReference type="SMART" id="SM00530">
    <property type="entry name" value="HTH_XRE"/>
    <property type="match status" value="1"/>
</dbReference>
<evidence type="ECO:0000313" key="6">
    <source>
        <dbReference type="Proteomes" id="UP000767291"/>
    </source>
</evidence>
<evidence type="ECO:0000256" key="1">
    <source>
        <dbReference type="ARBA" id="ARBA00023015"/>
    </source>
</evidence>
<dbReference type="CDD" id="cd02209">
    <property type="entry name" value="cupin_XRE_C"/>
    <property type="match status" value="1"/>
</dbReference>
<dbReference type="EMBL" id="JAGGJX010000006">
    <property type="protein sequence ID" value="MBP1856082.1"/>
    <property type="molecule type" value="Genomic_DNA"/>
</dbReference>
<dbReference type="InterPro" id="IPR013096">
    <property type="entry name" value="Cupin_2"/>
</dbReference>
<dbReference type="Pfam" id="PF01381">
    <property type="entry name" value="HTH_3"/>
    <property type="match status" value="1"/>
</dbReference>
<reference evidence="5 6" key="1">
    <citation type="submission" date="2021-03" db="EMBL/GenBank/DDBJ databases">
        <title>Genomic Encyclopedia of Type Strains, Phase IV (KMG-IV): sequencing the most valuable type-strain genomes for metagenomic binning, comparative biology and taxonomic classification.</title>
        <authorList>
            <person name="Goeker M."/>
        </authorList>
    </citation>
    <scope>NUCLEOTIDE SEQUENCE [LARGE SCALE GENOMIC DNA]</scope>
    <source>
        <strain evidence="5 6">DSM 1289</strain>
    </source>
</reference>
<feature type="domain" description="HTH cro/C1-type" evidence="4">
    <location>
        <begin position="12"/>
        <end position="66"/>
    </location>
</feature>
<gene>
    <name evidence="5" type="ORF">J2Z43_002484</name>
</gene>
<dbReference type="Pfam" id="PF07883">
    <property type="entry name" value="Cupin_2"/>
    <property type="match status" value="1"/>
</dbReference>
<dbReference type="Gene3D" id="1.10.260.40">
    <property type="entry name" value="lambda repressor-like DNA-binding domains"/>
    <property type="match status" value="1"/>
</dbReference>
<dbReference type="Gene3D" id="2.60.120.10">
    <property type="entry name" value="Jelly Rolls"/>
    <property type="match status" value="1"/>
</dbReference>
<keyword evidence="1" id="KW-0805">Transcription regulation</keyword>
<proteinExistence type="predicted"/>
<dbReference type="InterPro" id="IPR011051">
    <property type="entry name" value="RmlC_Cupin_sf"/>
</dbReference>
<dbReference type="PANTHER" id="PTHR46797:SF23">
    <property type="entry name" value="HTH-TYPE TRANSCRIPTIONAL REGULATOR SUTR"/>
    <property type="match status" value="1"/>
</dbReference>